<dbReference type="AlphaFoldDB" id="A0A8H7C2F2"/>
<accession>A0A8H7C2F2</accession>
<feature type="compositionally biased region" description="Acidic residues" evidence="1">
    <location>
        <begin position="108"/>
        <end position="118"/>
    </location>
</feature>
<feature type="region of interest" description="Disordered" evidence="1">
    <location>
        <begin position="280"/>
        <end position="299"/>
    </location>
</feature>
<dbReference type="Proteomes" id="UP000629468">
    <property type="component" value="Unassembled WGS sequence"/>
</dbReference>
<feature type="region of interest" description="Disordered" evidence="1">
    <location>
        <begin position="1"/>
        <end position="226"/>
    </location>
</feature>
<comment type="caution">
    <text evidence="2">The sequence shown here is derived from an EMBL/GenBank/DDBJ whole genome shotgun (WGS) entry which is preliminary data.</text>
</comment>
<organism evidence="2 3">
    <name type="scientific">Agaricus bisporus var. burnettii</name>
    <dbReference type="NCBI Taxonomy" id="192524"/>
    <lineage>
        <taxon>Eukaryota</taxon>
        <taxon>Fungi</taxon>
        <taxon>Dikarya</taxon>
        <taxon>Basidiomycota</taxon>
        <taxon>Agaricomycotina</taxon>
        <taxon>Agaricomycetes</taxon>
        <taxon>Agaricomycetidae</taxon>
        <taxon>Agaricales</taxon>
        <taxon>Agaricineae</taxon>
        <taxon>Agaricaceae</taxon>
        <taxon>Agaricus</taxon>
    </lineage>
</organism>
<dbReference type="EMBL" id="JABXXO010000014">
    <property type="protein sequence ID" value="KAF7760978.1"/>
    <property type="molecule type" value="Genomic_DNA"/>
</dbReference>
<gene>
    <name evidence="2" type="ORF">Agabi119p4_10387</name>
</gene>
<feature type="compositionally biased region" description="Acidic residues" evidence="1">
    <location>
        <begin position="89"/>
        <end position="98"/>
    </location>
</feature>
<feature type="compositionally biased region" description="Polar residues" evidence="1">
    <location>
        <begin position="183"/>
        <end position="192"/>
    </location>
</feature>
<protein>
    <submittedName>
        <fullName evidence="2">Uncharacterized protein</fullName>
    </submittedName>
</protein>
<feature type="compositionally biased region" description="Basic and acidic residues" evidence="1">
    <location>
        <begin position="33"/>
        <end position="88"/>
    </location>
</feature>
<sequence>MPPLRPSTPSDDSESDAPETVTLTQSKKSSRKQTADIRKAEATVREKARVKNREKDRKLKERAASRKTSDEKTFVNGLDKGKGKRGEERVEDEDEEDLETRMLRAMNDAEDEDSEGEREFEAFDNGSSFDGSSMDEDESEFKGPGDDDEEMSTDEADLISTERPARSNSKPNNYLPDELFQAAFSQPKNKPKNGSESKKKVVTKTDKSRKKASSSSKAKDILVGSRTVRTFQPSKFQSIPSTSNPSAKANKFLDRALGLKGQKLRRKGWERKPANIGILRRNGPAAHFASPSWKRSSSS</sequence>
<proteinExistence type="predicted"/>
<feature type="compositionally biased region" description="Basic and acidic residues" evidence="1">
    <location>
        <begin position="193"/>
        <end position="206"/>
    </location>
</feature>
<evidence type="ECO:0000313" key="2">
    <source>
        <dbReference type="EMBL" id="KAF7760978.1"/>
    </source>
</evidence>
<feature type="compositionally biased region" description="Acidic residues" evidence="1">
    <location>
        <begin position="146"/>
        <end position="157"/>
    </location>
</feature>
<evidence type="ECO:0000256" key="1">
    <source>
        <dbReference type="SAM" id="MobiDB-lite"/>
    </source>
</evidence>
<name>A0A8H7C2F2_AGABI</name>
<reference evidence="2 3" key="1">
    <citation type="journal article" name="Sci. Rep.">
        <title>Telomere-to-telomere assembled and centromere annotated genomes of the two main subspecies of the button mushroom Agaricus bisporus reveal especially polymorphic chromosome ends.</title>
        <authorList>
            <person name="Sonnenberg A.S.M."/>
            <person name="Sedaghat-Telgerd N."/>
            <person name="Lavrijssen B."/>
            <person name="Ohm R.A."/>
            <person name="Hendrickx P.M."/>
            <person name="Scholtmeijer K."/>
            <person name="Baars J.J.P."/>
            <person name="van Peer A."/>
        </authorList>
    </citation>
    <scope>NUCLEOTIDE SEQUENCE [LARGE SCALE GENOMIC DNA]</scope>
    <source>
        <strain evidence="2 3">H119_p4</strain>
    </source>
</reference>
<evidence type="ECO:0000313" key="3">
    <source>
        <dbReference type="Proteomes" id="UP000629468"/>
    </source>
</evidence>